<dbReference type="OrthoDB" id="8858560at2"/>
<proteinExistence type="predicted"/>
<dbReference type="Proteomes" id="UP000318578">
    <property type="component" value="Unassembled WGS sequence"/>
</dbReference>
<name>A0A558AGY1_9PSEU</name>
<reference evidence="1 2" key="1">
    <citation type="submission" date="2019-07" db="EMBL/GenBank/DDBJ databases">
        <title>New species of Amycolatopsis and Streptomyces.</title>
        <authorList>
            <person name="Duangmal K."/>
            <person name="Teo W.F.A."/>
            <person name="Lipun K."/>
        </authorList>
    </citation>
    <scope>NUCLEOTIDE SEQUENCE [LARGE SCALE GENOMIC DNA]</scope>
    <source>
        <strain evidence="1 2">JCM 30562</strain>
    </source>
</reference>
<dbReference type="AlphaFoldDB" id="A0A558AGY1"/>
<evidence type="ECO:0000313" key="1">
    <source>
        <dbReference type="EMBL" id="TVT23528.1"/>
    </source>
</evidence>
<evidence type="ECO:0000313" key="2">
    <source>
        <dbReference type="Proteomes" id="UP000318578"/>
    </source>
</evidence>
<gene>
    <name evidence="1" type="ORF">FNH06_09590</name>
</gene>
<dbReference type="EMBL" id="VJZA01000011">
    <property type="protein sequence ID" value="TVT23528.1"/>
    <property type="molecule type" value="Genomic_DNA"/>
</dbReference>
<protein>
    <submittedName>
        <fullName evidence="1">Uncharacterized protein</fullName>
    </submittedName>
</protein>
<organism evidence="1 2">
    <name type="scientific">Amycolatopsis acidiphila</name>
    <dbReference type="NCBI Taxonomy" id="715473"/>
    <lineage>
        <taxon>Bacteria</taxon>
        <taxon>Bacillati</taxon>
        <taxon>Actinomycetota</taxon>
        <taxon>Actinomycetes</taxon>
        <taxon>Pseudonocardiales</taxon>
        <taxon>Pseudonocardiaceae</taxon>
        <taxon>Amycolatopsis</taxon>
    </lineage>
</organism>
<accession>A0A558AGY1</accession>
<keyword evidence="2" id="KW-1185">Reference proteome</keyword>
<comment type="caution">
    <text evidence="1">The sequence shown here is derived from an EMBL/GenBank/DDBJ whole genome shotgun (WGS) entry which is preliminary data.</text>
</comment>
<sequence>MVDIFSLLEPIVLAHPETNPWQVRGAGPAVYDADFKLLEEMLTVPVAEGTGTQSGRLAKTIDAWVARELRRSGFDEDEVWPRLSAPRVVPREVSQFIKMLPRRLQSEARMQLLRNTTVAPSDARILGRAYVKQVDVLIAQWSRGPELLVSTKSMGSSFRKNLANRFEEAYGDAKNLRGRYPLAAMGFLFLLRSTIQEEAGAFERAVDMMRKLKAESDVYDATCLVVAEWHEGMKPAKVTLLNDLVPEDLNANTFMATLVDAVLTRTPVEMHVEVRQRREHRVLPIE</sequence>